<gene>
    <name evidence="3" type="ORF">NKI33_24770</name>
</gene>
<keyword evidence="1" id="KW-0812">Transmembrane</keyword>
<feature type="transmembrane region" description="Helical" evidence="1">
    <location>
        <begin position="150"/>
        <end position="171"/>
    </location>
</feature>
<dbReference type="RefSeq" id="WP_287274792.1">
    <property type="nucleotide sequence ID" value="NZ_JAMYMY010000049.1"/>
</dbReference>
<feature type="transmembrane region" description="Helical" evidence="1">
    <location>
        <begin position="245"/>
        <end position="265"/>
    </location>
</feature>
<evidence type="ECO:0000259" key="2">
    <source>
        <dbReference type="Pfam" id="PF14378"/>
    </source>
</evidence>
<feature type="transmembrane region" description="Helical" evidence="1">
    <location>
        <begin position="75"/>
        <end position="93"/>
    </location>
</feature>
<feature type="transmembrane region" description="Helical" evidence="1">
    <location>
        <begin position="306"/>
        <end position="323"/>
    </location>
</feature>
<feature type="transmembrane region" description="Helical" evidence="1">
    <location>
        <begin position="213"/>
        <end position="233"/>
    </location>
</feature>
<keyword evidence="1" id="KW-1133">Transmembrane helix</keyword>
<dbReference type="Proteomes" id="UP001464387">
    <property type="component" value="Unassembled WGS sequence"/>
</dbReference>
<proteinExistence type="predicted"/>
<evidence type="ECO:0000256" key="1">
    <source>
        <dbReference type="SAM" id="Phobius"/>
    </source>
</evidence>
<evidence type="ECO:0000313" key="4">
    <source>
        <dbReference type="Proteomes" id="UP001464387"/>
    </source>
</evidence>
<feature type="domain" description="Inositolphosphotransferase Aur1/Ipt1" evidence="2">
    <location>
        <begin position="183"/>
        <end position="368"/>
    </location>
</feature>
<organism evidence="3 4">
    <name type="scientific">Mesorhizobium opportunistum</name>
    <dbReference type="NCBI Taxonomy" id="593909"/>
    <lineage>
        <taxon>Bacteria</taxon>
        <taxon>Pseudomonadati</taxon>
        <taxon>Pseudomonadota</taxon>
        <taxon>Alphaproteobacteria</taxon>
        <taxon>Hyphomicrobiales</taxon>
        <taxon>Phyllobacteriaceae</taxon>
        <taxon>Mesorhizobium</taxon>
    </lineage>
</organism>
<dbReference type="EMBL" id="JAMYPJ010000044">
    <property type="protein sequence ID" value="MER8936160.1"/>
    <property type="molecule type" value="Genomic_DNA"/>
</dbReference>
<sequence>MSHTWLTITLGISNLEKTNVMGLSMPGRVESEGRAFSYSSLPAGDPTDPVAATSFIRRPFGWTRWDTAEFGNGRLVAFISALLAGAVVTNLIWLPFSTVYLNRSIWFDVAMAMPMALLWMLLGTMRLQLRKTPFSYRDMVSDFAGRIQALAMALTALTLFSLVLLLVSYLATATSRPLLDNYLAAGDASLGFDWVAYVRLLNAYPSIDHVLSMAYSSLSIQLLLLPAILALTARTDRLEEFVAHYGVAGCLTCLVMMAVPAAGAFDFYRPSPDILSSFSSGASTRHLGQLHALRTLKPFLLEHAEGLVTFPSFHAALAAIFAYSTRGIRYISLPVYALNAIMILATIPEGGHYLVDVLGGLAVAAVAIQFVRWIAVPAVEFGRRSTLARPTTGSRHARNTGALGLVCASRVWRRGDLK</sequence>
<protein>
    <submittedName>
        <fullName evidence="3">Phosphatase PAP2 family protein</fullName>
    </submittedName>
</protein>
<dbReference type="Pfam" id="PF14378">
    <property type="entry name" value="PAP2_3"/>
    <property type="match status" value="1"/>
</dbReference>
<feature type="transmembrane region" description="Helical" evidence="1">
    <location>
        <begin position="105"/>
        <end position="129"/>
    </location>
</feature>
<feature type="transmembrane region" description="Helical" evidence="1">
    <location>
        <begin position="353"/>
        <end position="375"/>
    </location>
</feature>
<feature type="transmembrane region" description="Helical" evidence="1">
    <location>
        <begin position="330"/>
        <end position="347"/>
    </location>
</feature>
<keyword evidence="1" id="KW-0472">Membrane</keyword>
<evidence type="ECO:0000313" key="3">
    <source>
        <dbReference type="EMBL" id="MER8936160.1"/>
    </source>
</evidence>
<dbReference type="InterPro" id="IPR026841">
    <property type="entry name" value="Aur1/Ipt1"/>
</dbReference>
<comment type="caution">
    <text evidence="3">The sequence shown here is derived from an EMBL/GenBank/DDBJ whole genome shotgun (WGS) entry which is preliminary data.</text>
</comment>
<keyword evidence="4" id="KW-1185">Reference proteome</keyword>
<accession>A0ABV1YLY5</accession>
<name>A0ABV1YLY5_9HYPH</name>
<reference evidence="3 4" key="1">
    <citation type="journal article" date="2024" name="Proc. Natl. Acad. Sci. U.S.A.">
        <title>The evolutionary genomics of adaptation to stress in wild rhizobium bacteria.</title>
        <authorList>
            <person name="Kehlet-Delgado H."/>
            <person name="Montoya A.P."/>
            <person name="Jensen K.T."/>
            <person name="Wendlandt C.E."/>
            <person name="Dexheimer C."/>
            <person name="Roberts M."/>
            <person name="Torres Martinez L."/>
            <person name="Friesen M.L."/>
            <person name="Griffitts J.S."/>
            <person name="Porter S.S."/>
        </authorList>
    </citation>
    <scope>NUCLEOTIDE SEQUENCE [LARGE SCALE GENOMIC DNA]</scope>
    <source>
        <strain evidence="3 4">M0729</strain>
    </source>
</reference>